<feature type="binding site" evidence="1">
    <location>
        <position position="39"/>
    </location>
    <ligand>
        <name>Zn(2+)</name>
        <dbReference type="ChEBI" id="CHEBI:29105"/>
    </ligand>
</feature>
<dbReference type="GO" id="GO:0052911">
    <property type="term" value="F:23S rRNA (guanine(745)-N(1))-methyltransferase activity"/>
    <property type="evidence" value="ECO:0007669"/>
    <property type="project" value="UniProtKB-EC"/>
</dbReference>
<keyword evidence="6" id="KW-1185">Reference proteome</keyword>
<dbReference type="RefSeq" id="WP_179388061.1">
    <property type="nucleotide sequence ID" value="NZ_JACBYQ010000001.1"/>
</dbReference>
<dbReference type="CDD" id="cd02440">
    <property type="entry name" value="AdoMet_MTases"/>
    <property type="match status" value="1"/>
</dbReference>
<keyword evidence="5" id="KW-0489">Methyltransferase</keyword>
<name>A0A7Y9S5W6_9MICC</name>
<dbReference type="Pfam" id="PF21302">
    <property type="entry name" value="Zn_ribbon_RlmA"/>
    <property type="match status" value="1"/>
</dbReference>
<feature type="binding site" evidence="2">
    <location>
        <position position="198"/>
    </location>
    <ligand>
        <name>S-adenosyl-L-methionine</name>
        <dbReference type="ChEBI" id="CHEBI:59789"/>
    </ligand>
</feature>
<keyword evidence="5" id="KW-0808">Transferase</keyword>
<dbReference type="EMBL" id="JACBYQ010000001">
    <property type="protein sequence ID" value="NYE94281.1"/>
    <property type="molecule type" value="Genomic_DNA"/>
</dbReference>
<evidence type="ECO:0000256" key="2">
    <source>
        <dbReference type="PIRSR" id="PIRSR018249-2"/>
    </source>
</evidence>
<feature type="binding site" evidence="2">
    <location>
        <begin position="110"/>
        <end position="111"/>
    </location>
    <ligand>
        <name>S-adenosyl-L-methionine</name>
        <dbReference type="ChEBI" id="CHEBI:59789"/>
    </ligand>
</feature>
<dbReference type="PIRSF" id="PIRSF018249">
    <property type="entry name" value="MyrA_prd"/>
    <property type="match status" value="1"/>
</dbReference>
<proteinExistence type="predicted"/>
<comment type="caution">
    <text evidence="5">The sequence shown here is derived from an EMBL/GenBank/DDBJ whole genome shotgun (WGS) entry which is preliminary data.</text>
</comment>
<feature type="domain" description="Methyltransferase" evidence="3">
    <location>
        <begin position="103"/>
        <end position="187"/>
    </location>
</feature>
<dbReference type="InterPro" id="IPR016718">
    <property type="entry name" value="rRNA_m1G-MeTrfase_A_prd"/>
</dbReference>
<dbReference type="Gene3D" id="3.40.50.150">
    <property type="entry name" value="Vaccinia Virus protein VP39"/>
    <property type="match status" value="1"/>
</dbReference>
<accession>A0A7Y9S5W6</accession>
<dbReference type="PANTHER" id="PTHR42912">
    <property type="entry name" value="METHYLTRANSFERASE"/>
    <property type="match status" value="1"/>
</dbReference>
<dbReference type="PANTHER" id="PTHR42912:SF45">
    <property type="entry name" value="23S RRNA (GUANINE(745)-N(1))-METHYLTRANSFERASE"/>
    <property type="match status" value="1"/>
</dbReference>
<keyword evidence="1" id="KW-0862">Zinc</keyword>
<dbReference type="Proteomes" id="UP000521748">
    <property type="component" value="Unassembled WGS sequence"/>
</dbReference>
<evidence type="ECO:0000259" key="3">
    <source>
        <dbReference type="Pfam" id="PF13649"/>
    </source>
</evidence>
<dbReference type="SUPFAM" id="SSF53335">
    <property type="entry name" value="S-adenosyl-L-methionine-dependent methyltransferases"/>
    <property type="match status" value="1"/>
</dbReference>
<dbReference type="Pfam" id="PF13649">
    <property type="entry name" value="Methyltransf_25"/>
    <property type="match status" value="1"/>
</dbReference>
<evidence type="ECO:0000259" key="4">
    <source>
        <dbReference type="Pfam" id="PF21302"/>
    </source>
</evidence>
<sequence length="302" mass="32690">MRQDEISPVALQALICPVCAEQFTAEQQGTPGLLCGSGHRFDFSRHGYLNLLSGNRSKATPETATMIGARSRFLEAGHFAGLARVLSRVASRLAPQRRADSLILEAGVGTGYYLKAVLEDAPAVAALGLDLSPEALRRAARALPGTLQVVWDLWRPLPLAAKVADVVLVVFAPRNAAEYHRVLRSDGVLLVVTPLPEHLSGLPQIAGRLGQQQDKQAALHHGLSEHFELIEESELRTELLLSAQAAEDLIMMGPSGHHLATDNLSAALDQAEYRVQEAFQISAFRPIRLPAQRPVLPLPQSP</sequence>
<evidence type="ECO:0000256" key="1">
    <source>
        <dbReference type="PIRSR" id="PIRSR018249-1"/>
    </source>
</evidence>
<dbReference type="InterPro" id="IPR048647">
    <property type="entry name" value="RlmA_N"/>
</dbReference>
<evidence type="ECO:0000313" key="5">
    <source>
        <dbReference type="EMBL" id="NYE94281.1"/>
    </source>
</evidence>
<feature type="binding site" evidence="2">
    <location>
        <position position="79"/>
    </location>
    <ligand>
        <name>S-adenosyl-L-methionine</name>
        <dbReference type="ChEBI" id="CHEBI:59789"/>
    </ligand>
</feature>
<dbReference type="InterPro" id="IPR041698">
    <property type="entry name" value="Methyltransf_25"/>
</dbReference>
<keyword evidence="1" id="KW-0479">Metal-binding</keyword>
<dbReference type="InterPro" id="IPR050508">
    <property type="entry name" value="Methyltransf_Superfamily"/>
</dbReference>
<evidence type="ECO:0000313" key="6">
    <source>
        <dbReference type="Proteomes" id="UP000521748"/>
    </source>
</evidence>
<dbReference type="EC" id="2.1.1.187" evidence="5"/>
<organism evidence="5 6">
    <name type="scientific">Psychromicrobium silvestre</name>
    <dbReference type="NCBI Taxonomy" id="1645614"/>
    <lineage>
        <taxon>Bacteria</taxon>
        <taxon>Bacillati</taxon>
        <taxon>Actinomycetota</taxon>
        <taxon>Actinomycetes</taxon>
        <taxon>Micrococcales</taxon>
        <taxon>Micrococcaceae</taxon>
        <taxon>Psychromicrobium</taxon>
    </lineage>
</organism>
<dbReference type="AlphaFoldDB" id="A0A7Y9S5W6"/>
<dbReference type="InterPro" id="IPR029063">
    <property type="entry name" value="SAM-dependent_MTases_sf"/>
</dbReference>
<gene>
    <name evidence="5" type="ORF">FHU41_000502</name>
</gene>
<keyword evidence="2" id="KW-0949">S-adenosyl-L-methionine</keyword>
<protein>
    <submittedName>
        <fullName evidence="5">23S rRNA (Guanine745-N1)-methyltransferase</fullName>
        <ecNumber evidence="5">2.1.1.187</ecNumber>
    </submittedName>
</protein>
<feature type="binding site" evidence="1">
    <location>
        <position position="35"/>
    </location>
    <ligand>
        <name>Zn(2+)</name>
        <dbReference type="ChEBI" id="CHEBI:29105"/>
    </ligand>
</feature>
<dbReference type="GO" id="GO:0046872">
    <property type="term" value="F:metal ion binding"/>
    <property type="evidence" value="ECO:0007669"/>
    <property type="project" value="UniProtKB-KW"/>
</dbReference>
<feature type="domain" description="23S rRNA (guanine(745)-N(1))-methyltransferase N-terminal" evidence="4">
    <location>
        <begin position="15"/>
        <end position="52"/>
    </location>
</feature>
<reference evidence="5 6" key="1">
    <citation type="submission" date="2020-07" db="EMBL/GenBank/DDBJ databases">
        <title>Sequencing the genomes of 1000 actinobacteria strains.</title>
        <authorList>
            <person name="Klenk H.-P."/>
        </authorList>
    </citation>
    <scope>NUCLEOTIDE SEQUENCE [LARGE SCALE GENOMIC DNA]</scope>
    <source>
        <strain evidence="5 6">DSM 102047</strain>
    </source>
</reference>